<sequence>MISSSFLLYPLLDKVNSSSGEISVDETYIRLEGAWGYLFLGFDPVERKLISANVSRKRNTRAAPTLLVDAISRYEDLSLLFSNGNPIYQLATQLLGLEEMANLEHIIIKGIKNEDPISEAFRDKKQAVERVIQTFKRGFKRLGSCSEKMAISQATLLAIWYNFLRPHRALGGKSPVRISELEGLQGHARWCRLLEIATRLQTPMENKIELVEAA</sequence>
<dbReference type="InterPro" id="IPR012337">
    <property type="entry name" value="RNaseH-like_sf"/>
</dbReference>
<evidence type="ECO:0000313" key="2">
    <source>
        <dbReference type="EMBL" id="TET07539.1"/>
    </source>
</evidence>
<dbReference type="AlphaFoldDB" id="A0A523RPE1"/>
<protein>
    <submittedName>
        <fullName evidence="2">DDE domain-containing protein</fullName>
    </submittedName>
</protein>
<evidence type="ECO:0000313" key="3">
    <source>
        <dbReference type="Proteomes" id="UP000316360"/>
    </source>
</evidence>
<organism evidence="2 3">
    <name type="scientific">Aerophobetes bacterium</name>
    <dbReference type="NCBI Taxonomy" id="2030807"/>
    <lineage>
        <taxon>Bacteria</taxon>
        <taxon>Candidatus Aerophobota</taxon>
    </lineage>
</organism>
<name>A0A523RPE1_UNCAE</name>
<gene>
    <name evidence="2" type="ORF">E3J84_07365</name>
</gene>
<accession>A0A523RPE1</accession>
<dbReference type="SUPFAM" id="SSF53098">
    <property type="entry name" value="Ribonuclease H-like"/>
    <property type="match status" value="1"/>
</dbReference>
<comment type="caution">
    <text evidence="2">The sequence shown here is derived from an EMBL/GenBank/DDBJ whole genome shotgun (WGS) entry which is preliminary data.</text>
</comment>
<reference evidence="2 3" key="1">
    <citation type="submission" date="2019-03" db="EMBL/GenBank/DDBJ databases">
        <title>Metabolic potential of uncultured bacteria and archaea associated with petroleum seepage in deep-sea sediments.</title>
        <authorList>
            <person name="Dong X."/>
            <person name="Hubert C."/>
        </authorList>
    </citation>
    <scope>NUCLEOTIDE SEQUENCE [LARGE SCALE GENOMIC DNA]</scope>
    <source>
        <strain evidence="2">E44_bin7</strain>
    </source>
</reference>
<dbReference type="InterPro" id="IPR032874">
    <property type="entry name" value="DDE_dom"/>
</dbReference>
<dbReference type="EMBL" id="SOKJ01000419">
    <property type="protein sequence ID" value="TET07539.1"/>
    <property type="molecule type" value="Genomic_DNA"/>
</dbReference>
<proteinExistence type="predicted"/>
<dbReference type="Proteomes" id="UP000316360">
    <property type="component" value="Unassembled WGS sequence"/>
</dbReference>
<feature type="domain" description="DDE" evidence="1">
    <location>
        <begin position="22"/>
        <end position="135"/>
    </location>
</feature>
<dbReference type="Pfam" id="PF13610">
    <property type="entry name" value="DDE_Tnp_IS240"/>
    <property type="match status" value="1"/>
</dbReference>
<evidence type="ECO:0000259" key="1">
    <source>
        <dbReference type="Pfam" id="PF13610"/>
    </source>
</evidence>